<proteinExistence type="predicted"/>
<evidence type="ECO:0000256" key="3">
    <source>
        <dbReference type="ARBA" id="ARBA00022737"/>
    </source>
</evidence>
<dbReference type="EnsemblPlants" id="AET5Gv20860600.1">
    <property type="protein sequence ID" value="AET5Gv20860600.1"/>
    <property type="gene ID" value="AET5Gv20860600"/>
</dbReference>
<dbReference type="EnsemblPlants" id="AET5Gv20860600.3">
    <property type="protein sequence ID" value="AET5Gv20860600.3"/>
    <property type="gene ID" value="AET5Gv20860600"/>
</dbReference>
<dbReference type="Gramene" id="AET5Gv20860600.2">
    <property type="protein sequence ID" value="AET5Gv20860600.2"/>
    <property type="gene ID" value="AET5Gv20860600"/>
</dbReference>
<evidence type="ECO:0000256" key="4">
    <source>
        <dbReference type="ARBA" id="ARBA00023180"/>
    </source>
</evidence>
<dbReference type="FunFam" id="3.80.10.10:FF:000041">
    <property type="entry name" value="LRR receptor-like serine/threonine-protein kinase ERECTA"/>
    <property type="match status" value="1"/>
</dbReference>
<evidence type="ECO:0000313" key="6">
    <source>
        <dbReference type="Proteomes" id="UP000015105"/>
    </source>
</evidence>
<dbReference type="InterPro" id="IPR052592">
    <property type="entry name" value="LRR-RLK"/>
</dbReference>
<reference evidence="5" key="4">
    <citation type="submission" date="2019-03" db="UniProtKB">
        <authorList>
            <consortium name="EnsemblPlants"/>
        </authorList>
    </citation>
    <scope>IDENTIFICATION</scope>
</reference>
<dbReference type="Gramene" id="AET5Gv20860600.1">
    <property type="protein sequence ID" value="AET5Gv20860600.1"/>
    <property type="gene ID" value="AET5Gv20860600"/>
</dbReference>
<reference evidence="5" key="3">
    <citation type="journal article" date="2017" name="Nature">
        <title>Genome sequence of the progenitor of the wheat D genome Aegilops tauschii.</title>
        <authorList>
            <person name="Luo M.C."/>
            <person name="Gu Y.Q."/>
            <person name="Puiu D."/>
            <person name="Wang H."/>
            <person name="Twardziok S.O."/>
            <person name="Deal K.R."/>
            <person name="Huo N."/>
            <person name="Zhu T."/>
            <person name="Wang L."/>
            <person name="Wang Y."/>
            <person name="McGuire P.E."/>
            <person name="Liu S."/>
            <person name="Long H."/>
            <person name="Ramasamy R.K."/>
            <person name="Rodriguez J.C."/>
            <person name="Van S.L."/>
            <person name="Yuan L."/>
            <person name="Wang Z."/>
            <person name="Xia Z."/>
            <person name="Xiao L."/>
            <person name="Anderson O.D."/>
            <person name="Ouyang S."/>
            <person name="Liang Y."/>
            <person name="Zimin A.V."/>
            <person name="Pertea G."/>
            <person name="Qi P."/>
            <person name="Bennetzen J.L."/>
            <person name="Dai X."/>
            <person name="Dawson M.W."/>
            <person name="Muller H.G."/>
            <person name="Kugler K."/>
            <person name="Rivarola-Duarte L."/>
            <person name="Spannagl M."/>
            <person name="Mayer K.F.X."/>
            <person name="Lu F.H."/>
            <person name="Bevan M.W."/>
            <person name="Leroy P."/>
            <person name="Li P."/>
            <person name="You F.M."/>
            <person name="Sun Q."/>
            <person name="Liu Z."/>
            <person name="Lyons E."/>
            <person name="Wicker T."/>
            <person name="Salzberg S.L."/>
            <person name="Devos K.M."/>
            <person name="Dvorak J."/>
        </authorList>
    </citation>
    <scope>NUCLEOTIDE SEQUENCE [LARGE SCALE GENOMIC DNA]</scope>
    <source>
        <strain evidence="5">cv. AL8/78</strain>
    </source>
</reference>
<dbReference type="SUPFAM" id="SSF52058">
    <property type="entry name" value="L domain-like"/>
    <property type="match status" value="1"/>
</dbReference>
<dbReference type="InterPro" id="IPR001611">
    <property type="entry name" value="Leu-rich_rpt"/>
</dbReference>
<reference evidence="6" key="1">
    <citation type="journal article" date="2014" name="Science">
        <title>Ancient hybridizations among the ancestral genomes of bread wheat.</title>
        <authorList>
            <consortium name="International Wheat Genome Sequencing Consortium,"/>
            <person name="Marcussen T."/>
            <person name="Sandve S.R."/>
            <person name="Heier L."/>
            <person name="Spannagl M."/>
            <person name="Pfeifer M."/>
            <person name="Jakobsen K.S."/>
            <person name="Wulff B.B."/>
            <person name="Steuernagel B."/>
            <person name="Mayer K.F."/>
            <person name="Olsen O.A."/>
        </authorList>
    </citation>
    <scope>NUCLEOTIDE SEQUENCE [LARGE SCALE GENOMIC DNA]</scope>
    <source>
        <strain evidence="6">cv. AL8/78</strain>
    </source>
</reference>
<dbReference type="PANTHER" id="PTHR48054">
    <property type="entry name" value="RECEPTOR KINASE-LIKE PROTEIN XA21"/>
    <property type="match status" value="1"/>
</dbReference>
<reference evidence="5" key="5">
    <citation type="journal article" date="2021" name="G3 (Bethesda)">
        <title>Aegilops tauschii genome assembly Aet v5.0 features greater sequence contiguity and improved annotation.</title>
        <authorList>
            <person name="Wang L."/>
            <person name="Zhu T."/>
            <person name="Rodriguez J.C."/>
            <person name="Deal K.R."/>
            <person name="Dubcovsky J."/>
            <person name="McGuire P.E."/>
            <person name="Lux T."/>
            <person name="Spannagl M."/>
            <person name="Mayer K.F.X."/>
            <person name="Baldrich P."/>
            <person name="Meyers B.C."/>
            <person name="Huo N."/>
            <person name="Gu Y.Q."/>
            <person name="Zhou H."/>
            <person name="Devos K.M."/>
            <person name="Bennetzen J.L."/>
            <person name="Unver T."/>
            <person name="Budak H."/>
            <person name="Gulick P.J."/>
            <person name="Galiba G."/>
            <person name="Kalapos B."/>
            <person name="Nelson D.R."/>
            <person name="Li P."/>
            <person name="You F.M."/>
            <person name="Luo M.C."/>
            <person name="Dvorak J."/>
        </authorList>
    </citation>
    <scope>NUCLEOTIDE SEQUENCE [LARGE SCALE GENOMIC DNA]</scope>
    <source>
        <strain evidence="5">cv. AL8/78</strain>
    </source>
</reference>
<keyword evidence="4" id="KW-0325">Glycoprotein</keyword>
<dbReference type="InterPro" id="IPR032675">
    <property type="entry name" value="LRR_dom_sf"/>
</dbReference>
<keyword evidence="6" id="KW-1185">Reference proteome</keyword>
<evidence type="ECO:0000256" key="1">
    <source>
        <dbReference type="ARBA" id="ARBA00022614"/>
    </source>
</evidence>
<dbReference type="Proteomes" id="UP000015105">
    <property type="component" value="Chromosome 5D"/>
</dbReference>
<keyword evidence="3" id="KW-0677">Repeat</keyword>
<sequence>MKHLTLTNNNFSAVLPMPMAELSTLHNPLLDTNGFTDEILEAFSSLKELIMLDLWGNKLSGSIPVWIWQHQKFGILYVYDNGLIEELSCNITTVNLIKKDLSGNKLTGCIPEDFGTLKKLTIIIIYNNEFICPIPGSIDLIPNLQYIQLFDNMLSSEVPQELGKHSPLGNIEVYNKNLSSSPLQELCAHGKLFNIVVSNNSFSGELSVSIGNCLSLDKTLCSVITSEGCFW</sequence>
<keyword evidence="2" id="KW-0732">Signal</keyword>
<dbReference type="Gene3D" id="3.80.10.10">
    <property type="entry name" value="Ribonuclease Inhibitor"/>
    <property type="match status" value="2"/>
</dbReference>
<protein>
    <submittedName>
        <fullName evidence="5">Uncharacterized protein</fullName>
    </submittedName>
</protein>
<organism evidence="5 6">
    <name type="scientific">Aegilops tauschii subsp. strangulata</name>
    <name type="common">Goatgrass</name>
    <dbReference type="NCBI Taxonomy" id="200361"/>
    <lineage>
        <taxon>Eukaryota</taxon>
        <taxon>Viridiplantae</taxon>
        <taxon>Streptophyta</taxon>
        <taxon>Embryophyta</taxon>
        <taxon>Tracheophyta</taxon>
        <taxon>Spermatophyta</taxon>
        <taxon>Magnoliopsida</taxon>
        <taxon>Liliopsida</taxon>
        <taxon>Poales</taxon>
        <taxon>Poaceae</taxon>
        <taxon>BOP clade</taxon>
        <taxon>Pooideae</taxon>
        <taxon>Triticodae</taxon>
        <taxon>Triticeae</taxon>
        <taxon>Triticinae</taxon>
        <taxon>Aegilops</taxon>
    </lineage>
</organism>
<accession>A0A453LNJ2</accession>
<evidence type="ECO:0000313" key="5">
    <source>
        <dbReference type="EnsemblPlants" id="AET5Gv20860600.2"/>
    </source>
</evidence>
<dbReference type="EnsemblPlants" id="AET5Gv20860600.2">
    <property type="protein sequence ID" value="AET5Gv20860600.2"/>
    <property type="gene ID" value="AET5Gv20860600"/>
</dbReference>
<keyword evidence="1" id="KW-0433">Leucine-rich repeat</keyword>
<name>A0A453LNJ2_AEGTS</name>
<dbReference type="Gramene" id="AET5Gv20860600.3">
    <property type="protein sequence ID" value="AET5Gv20860600.3"/>
    <property type="gene ID" value="AET5Gv20860600"/>
</dbReference>
<reference evidence="6" key="2">
    <citation type="journal article" date="2017" name="Nat. Plants">
        <title>The Aegilops tauschii genome reveals multiple impacts of transposons.</title>
        <authorList>
            <person name="Zhao G."/>
            <person name="Zou C."/>
            <person name="Li K."/>
            <person name="Wang K."/>
            <person name="Li T."/>
            <person name="Gao L."/>
            <person name="Zhang X."/>
            <person name="Wang H."/>
            <person name="Yang Z."/>
            <person name="Liu X."/>
            <person name="Jiang W."/>
            <person name="Mao L."/>
            <person name="Kong X."/>
            <person name="Jiao Y."/>
            <person name="Jia J."/>
        </authorList>
    </citation>
    <scope>NUCLEOTIDE SEQUENCE [LARGE SCALE GENOMIC DNA]</scope>
    <source>
        <strain evidence="6">cv. AL8/78</strain>
    </source>
</reference>
<evidence type="ECO:0000256" key="2">
    <source>
        <dbReference type="ARBA" id="ARBA00022729"/>
    </source>
</evidence>
<dbReference type="PANTHER" id="PTHR48054:SF70">
    <property type="entry name" value="PROTEIN KINASE DOMAIN-CONTAINING PROTEIN"/>
    <property type="match status" value="1"/>
</dbReference>
<dbReference type="STRING" id="200361.A0A453LNJ2"/>
<dbReference type="AlphaFoldDB" id="A0A453LNJ2"/>
<dbReference type="Pfam" id="PF00560">
    <property type="entry name" value="LRR_1"/>
    <property type="match status" value="2"/>
</dbReference>